<dbReference type="AlphaFoldDB" id="B9GAG6"/>
<dbReference type="EMBL" id="CM000148">
    <property type="protein sequence ID" value="EEE52022.1"/>
    <property type="molecule type" value="Genomic_DNA"/>
</dbReference>
<proteinExistence type="predicted"/>
<feature type="compositionally biased region" description="Low complexity" evidence="1">
    <location>
        <begin position="21"/>
        <end position="31"/>
    </location>
</feature>
<reference evidence="2" key="1">
    <citation type="journal article" date="2005" name="PLoS Biol.">
        <title>The genomes of Oryza sativa: a history of duplications.</title>
        <authorList>
            <person name="Yu J."/>
            <person name="Wang J."/>
            <person name="Lin W."/>
            <person name="Li S."/>
            <person name="Li H."/>
            <person name="Zhou J."/>
            <person name="Ni P."/>
            <person name="Dong W."/>
            <person name="Hu S."/>
            <person name="Zeng C."/>
            <person name="Zhang J."/>
            <person name="Zhang Y."/>
            <person name="Li R."/>
            <person name="Xu Z."/>
            <person name="Li S."/>
            <person name="Li X."/>
            <person name="Zheng H."/>
            <person name="Cong L."/>
            <person name="Lin L."/>
            <person name="Yin J."/>
            <person name="Geng J."/>
            <person name="Li G."/>
            <person name="Shi J."/>
            <person name="Liu J."/>
            <person name="Lv H."/>
            <person name="Li J."/>
            <person name="Wang J."/>
            <person name="Deng Y."/>
            <person name="Ran L."/>
            <person name="Shi X."/>
            <person name="Wang X."/>
            <person name="Wu Q."/>
            <person name="Li C."/>
            <person name="Ren X."/>
            <person name="Wang J."/>
            <person name="Wang X."/>
            <person name="Li D."/>
            <person name="Liu D."/>
            <person name="Zhang X."/>
            <person name="Ji Z."/>
            <person name="Zhao W."/>
            <person name="Sun Y."/>
            <person name="Zhang Z."/>
            <person name="Bao J."/>
            <person name="Han Y."/>
            <person name="Dong L."/>
            <person name="Ji J."/>
            <person name="Chen P."/>
            <person name="Wu S."/>
            <person name="Liu J."/>
            <person name="Xiao Y."/>
            <person name="Bu D."/>
            <person name="Tan J."/>
            <person name="Yang L."/>
            <person name="Ye C."/>
            <person name="Zhang J."/>
            <person name="Xu J."/>
            <person name="Zhou Y."/>
            <person name="Yu Y."/>
            <person name="Zhang B."/>
            <person name="Zhuang S."/>
            <person name="Wei H."/>
            <person name="Liu B."/>
            <person name="Lei M."/>
            <person name="Yu H."/>
            <person name="Li Y."/>
            <person name="Xu H."/>
            <person name="Wei S."/>
            <person name="He X."/>
            <person name="Fang L."/>
            <person name="Zhang Z."/>
            <person name="Zhang Y."/>
            <person name="Huang X."/>
            <person name="Su Z."/>
            <person name="Tong W."/>
            <person name="Li J."/>
            <person name="Tong Z."/>
            <person name="Li S."/>
            <person name="Ye J."/>
            <person name="Wang L."/>
            <person name="Fang L."/>
            <person name="Lei T."/>
            <person name="Chen C."/>
            <person name="Chen H."/>
            <person name="Xu Z."/>
            <person name="Li H."/>
            <person name="Huang H."/>
            <person name="Zhang F."/>
            <person name="Xu H."/>
            <person name="Li N."/>
            <person name="Zhao C."/>
            <person name="Li S."/>
            <person name="Dong L."/>
            <person name="Huang Y."/>
            <person name="Li L."/>
            <person name="Xi Y."/>
            <person name="Qi Q."/>
            <person name="Li W."/>
            <person name="Zhang B."/>
            <person name="Hu W."/>
            <person name="Zhang Y."/>
            <person name="Tian X."/>
            <person name="Jiao Y."/>
            <person name="Liang X."/>
            <person name="Jin J."/>
            <person name="Gao L."/>
            <person name="Zheng W."/>
            <person name="Hao B."/>
            <person name="Liu S."/>
            <person name="Wang W."/>
            <person name="Yuan L."/>
            <person name="Cao M."/>
            <person name="McDermott J."/>
            <person name="Samudrala R."/>
            <person name="Wang J."/>
            <person name="Wong G.K."/>
            <person name="Yang H."/>
        </authorList>
    </citation>
    <scope>NUCLEOTIDE SEQUENCE [LARGE SCALE GENOMIC DNA]</scope>
</reference>
<protein>
    <submittedName>
        <fullName evidence="2">Uncharacterized protein</fullName>
    </submittedName>
</protein>
<accession>B9GAG6</accession>
<feature type="region of interest" description="Disordered" evidence="1">
    <location>
        <begin position="1"/>
        <end position="36"/>
    </location>
</feature>
<gene>
    <name evidence="2" type="ORF">OsJ_33740</name>
</gene>
<organism evidence="2">
    <name type="scientific">Oryza sativa subsp. japonica</name>
    <name type="common">Rice</name>
    <dbReference type="NCBI Taxonomy" id="39947"/>
    <lineage>
        <taxon>Eukaryota</taxon>
        <taxon>Viridiplantae</taxon>
        <taxon>Streptophyta</taxon>
        <taxon>Embryophyta</taxon>
        <taxon>Tracheophyta</taxon>
        <taxon>Spermatophyta</taxon>
        <taxon>Magnoliopsida</taxon>
        <taxon>Liliopsida</taxon>
        <taxon>Poales</taxon>
        <taxon>Poaceae</taxon>
        <taxon>BOP clade</taxon>
        <taxon>Oryzoideae</taxon>
        <taxon>Oryzeae</taxon>
        <taxon>Oryzinae</taxon>
        <taxon>Oryza</taxon>
        <taxon>Oryza sativa</taxon>
    </lineage>
</organism>
<name>B9GAG6_ORYSJ</name>
<feature type="compositionally biased region" description="Gly residues" evidence="1">
    <location>
        <begin position="1"/>
        <end position="10"/>
    </location>
</feature>
<sequence>MAAHEGGGNGARRPPAPPLLPTLSLPPRSAAGSLFSAESSPGALTLAASLFPDAPSPAFQGSFTQLLVGAMGYPAASAPAPPSPFPVPHGLSPTAFLGGSPGLFSPTVTYSPQANQQS</sequence>
<evidence type="ECO:0000256" key="1">
    <source>
        <dbReference type="SAM" id="MobiDB-lite"/>
    </source>
</evidence>
<evidence type="ECO:0000313" key="2">
    <source>
        <dbReference type="EMBL" id="EEE52022.1"/>
    </source>
</evidence>
<feature type="region of interest" description="Disordered" evidence="1">
    <location>
        <begin position="78"/>
        <end position="98"/>
    </location>
</feature>
<dbReference type="Proteomes" id="UP000007752">
    <property type="component" value="Chromosome 11"/>
</dbReference>
<reference evidence="2" key="2">
    <citation type="submission" date="2008-12" db="EMBL/GenBank/DDBJ databases">
        <title>Improved gene annotation of the rice (Oryza sativa) genomes.</title>
        <authorList>
            <person name="Wang J."/>
            <person name="Li R."/>
            <person name="Fan W."/>
            <person name="Huang Q."/>
            <person name="Zhang J."/>
            <person name="Zhou Y."/>
            <person name="Hu Y."/>
            <person name="Zi S."/>
            <person name="Li J."/>
            <person name="Ni P."/>
            <person name="Zheng H."/>
            <person name="Zhang Y."/>
            <person name="Zhao M."/>
            <person name="Hao Q."/>
            <person name="McDermott J."/>
            <person name="Samudrala R."/>
            <person name="Kristiansen K."/>
            <person name="Wong G.K.-S."/>
        </authorList>
    </citation>
    <scope>NUCLEOTIDE SEQUENCE</scope>
</reference>